<dbReference type="Gene3D" id="3.40.50.150">
    <property type="entry name" value="Vaccinia Virus protein VP39"/>
    <property type="match status" value="1"/>
</dbReference>
<dbReference type="SUPFAM" id="SSF53335">
    <property type="entry name" value="S-adenosyl-L-methionine-dependent methyltransferases"/>
    <property type="match status" value="1"/>
</dbReference>
<feature type="domain" description="Helicase C-terminal" evidence="3">
    <location>
        <begin position="1972"/>
        <end position="2149"/>
    </location>
</feature>
<accession>A0A1Y4SX56</accession>
<name>A0A1Y4SX56_9FIRM</name>
<feature type="coiled-coil region" evidence="1">
    <location>
        <begin position="1688"/>
        <end position="1735"/>
    </location>
</feature>
<dbReference type="InterPro" id="IPR014001">
    <property type="entry name" value="Helicase_ATP-bd"/>
</dbReference>
<reference evidence="4 5" key="1">
    <citation type="journal article" date="2018" name="BMC Genomics">
        <title>Whole genome sequencing and function prediction of 133 gut anaerobes isolated from chicken caecum in pure cultures.</title>
        <authorList>
            <person name="Medvecky M."/>
            <person name="Cejkova D."/>
            <person name="Polansky O."/>
            <person name="Karasova D."/>
            <person name="Kubasova T."/>
            <person name="Cizek A."/>
            <person name="Rychlik I."/>
        </authorList>
    </citation>
    <scope>NUCLEOTIDE SEQUENCE [LARGE SCALE GENOMIC DNA]</scope>
    <source>
        <strain evidence="4 5">An13</strain>
    </source>
</reference>
<evidence type="ECO:0000256" key="1">
    <source>
        <dbReference type="SAM" id="Coils"/>
    </source>
</evidence>
<dbReference type="EMBL" id="NFLJ01000032">
    <property type="protein sequence ID" value="OUQ33363.1"/>
    <property type="molecule type" value="Genomic_DNA"/>
</dbReference>
<dbReference type="PRINTS" id="PR00507">
    <property type="entry name" value="N12N6MTFRASE"/>
</dbReference>
<dbReference type="SMART" id="SM00487">
    <property type="entry name" value="DEXDc"/>
    <property type="match status" value="1"/>
</dbReference>
<dbReference type="InterPro" id="IPR052933">
    <property type="entry name" value="DNA_Protect_Modify"/>
</dbReference>
<dbReference type="SUPFAM" id="SSF52540">
    <property type="entry name" value="P-loop containing nucleoside triphosphate hydrolases"/>
    <property type="match status" value="2"/>
</dbReference>
<dbReference type="Pfam" id="PF00271">
    <property type="entry name" value="Helicase_C"/>
    <property type="match status" value="1"/>
</dbReference>
<dbReference type="InterPro" id="IPR029063">
    <property type="entry name" value="SAM-dependent_MTases_sf"/>
</dbReference>
<dbReference type="PANTHER" id="PTHR41313">
    <property type="entry name" value="ADENINE-SPECIFIC METHYLTRANSFERASE"/>
    <property type="match status" value="1"/>
</dbReference>
<protein>
    <recommendedName>
        <fullName evidence="3">Helicase C-terminal domain-containing protein</fullName>
    </recommendedName>
</protein>
<dbReference type="CDD" id="cd02440">
    <property type="entry name" value="AdoMet_MTases"/>
    <property type="match status" value="1"/>
</dbReference>
<dbReference type="Proteomes" id="UP000195305">
    <property type="component" value="Unassembled WGS sequence"/>
</dbReference>
<comment type="caution">
    <text evidence="4">The sequence shown here is derived from an EMBL/GenBank/DDBJ whole genome shotgun (WGS) entry which is preliminary data.</text>
</comment>
<organism evidence="4 5">
    <name type="scientific">Massilimicrobiota timonensis</name>
    <dbReference type="NCBI Taxonomy" id="1776392"/>
    <lineage>
        <taxon>Bacteria</taxon>
        <taxon>Bacillati</taxon>
        <taxon>Bacillota</taxon>
        <taxon>Erysipelotrichia</taxon>
        <taxon>Erysipelotrichales</taxon>
        <taxon>Erysipelotrichaceae</taxon>
        <taxon>Massilimicrobiota</taxon>
    </lineage>
</organism>
<dbReference type="OrthoDB" id="9815272at2"/>
<dbReference type="Gene3D" id="3.40.50.300">
    <property type="entry name" value="P-loop containing nucleotide triphosphate hydrolases"/>
    <property type="match status" value="2"/>
</dbReference>
<dbReference type="InterPro" id="IPR001650">
    <property type="entry name" value="Helicase_C-like"/>
</dbReference>
<evidence type="ECO:0000259" key="3">
    <source>
        <dbReference type="PROSITE" id="PS51194"/>
    </source>
</evidence>
<dbReference type="PROSITE" id="PS51194">
    <property type="entry name" value="HELICASE_CTER"/>
    <property type="match status" value="1"/>
</dbReference>
<dbReference type="GO" id="GO:0003677">
    <property type="term" value="F:DNA binding"/>
    <property type="evidence" value="ECO:0007669"/>
    <property type="project" value="InterPro"/>
</dbReference>
<sequence>MGTTYGQSKRTSRGNNLSRDNLQLDLGLGGEEIKNALPPFDLQDLPTLLREDVSLQHSREEIQQFFMEHTDDKERADYLAECYDDTLVETFRRPEKNDYSYIGYKKDGNGLNVWAGSWQNKKSKSHLSFFQLQLEVAKLIENDEYLYSRQKGMTPIQLTYEKGLMNRNVDYYLFSYKNEFRKNSTEIIEFLNNEQDRQKRIQFIKDFYPDQIVEMEVDGVILGFKKENEHLHIYMGPYDDQKASSDYSWSLVESEIDGMILSRYFDPSVQIPTIEEQQTAIYENEEQLKNGIYFSQEEIDRALVRGSGFENGKYRIYQLMLKKHSVNENALFLKEEYGIGGFAPVVGLIDINYDSRGIKFSRSRQIGKEEIKITLNWKKIAKRISELVATNRYLNEEEMEGYPAFLQKQMEQQLEYEHKMSNNEPAGMVVENSTDENIKKDYRWKIGDKLYKGADKYTIIEDGNQIAIQSDEFPLFIDYLSREEFKSLLKENPLNDKLLVAIEEDNHKTSEQQLLDEYIPVFIDRIQRSEYYPRLRNRDTDVHEAELLIRETMIDIMTSINMTDEAIYNLYTTNDVFREKVIDHLIDKVYNDISTLPVQETSELYNALYELVPNILDVQSYMMTFYSKNSEEHPLTIFYNSDEKIIEMYHWYELNGIEITEPHMKFFYDSTDKAISPIYYSNPLLNVEFNTDNDSNEFIQNDMLQYALTWLQNIKDKDYYLESEQIYMNDEKIGTYHVDYNDNGEIIYSSMPYDKLIDYADVHNLTNSIKNSHKFDNNNIIQELNNQAEQNKSQEEPVNYHIDNEHLGSGTPKERYRNNIAAIRLLFSLEKENRLANKDEQEILAKYVGWGGLSDVFDSTKSNWANEYTELKSLLNDEEYTQARESTLTAFYTPPIVIDSIYSTLNNLGFKYGNILEPACGTGNFLGRLPQQMQNSKLYGIELDSITGRIAKQLYQKANITIDGYENTNLPDSFFDVAISNVPFGQFKVSDKRYNKLNFNIHDYYFAKTLDKVRTGGIIAFVTSKYTMDKANSSVRKYISEHAELLGAIRLPNTAFKESANTKAVSDILFLKKRERPMVVDEPWLYTQEDANGFVYNAYFQNHPDMVLGNFEMSKSMYGRDELTVVPFDDIPLKDSLEKAISNIQGKMDQIIFDDNVIEDSNEEIVTIPADPTVKNFSYTLIDGDIYFRENSIMTKMELTETARNRITDMIEIRDCVRNLINYQKEDFEELVIENEQKRLNILYDAFTEKYGLINSRGNSLAFRDDSSYYLLCSLENLNEDGTLKSKADMFSKRTIRKHVPVESVETSNEALMISLAEKAKIDFDYMNQLTGFDKEKMVEDLKGVIYQFPDIDDNNEVYVTADEYLSGNIRQKLKVAEMAVSINPIYQENIDALKQAMPDELSASEIEVRLGATWIPENIYEDFMHELLSTSTFVQSRINITYSKATGNWNISNKNWDRGNAKAEKTYGTHRANAYRLLEDCLNLKTTKIYDYEYDDEGKKVAILNKKETMIAQQKQEAIKEAFTNWIWKDYDRREHLVKRYNELFNSIRPREYNGDHLEFPNMNNEISLRKHQKDAIAHILYGGNTLLAHVVGAGKSFEMIAACMELKRLGLSQKAMFVVPNHLIEQWGSEFLRLYPSANILVTTKRDFEKSKRKTFCSRIATGEWDAVIIGHSQFEKIPISVERQRKLIEDQIESITNGIQDLKANGGERFSVKQLERTKKGLKKRLEKLNNDERKDDVIYFEELGIYRLFVDESHNYKNLFLYTKMRNVAGLTQTEAQKSSDMFMKCQYLDEITGGKGVVFATGTPISNSMTEMYTIQRYLQYNTLKEHGLEHFDSWASTFGETVTAIELAPEGTGYRMKTRFAKFFNLPELINMFKEVADIKTADMLNLPTPTAHYHNIAVKPSEEQKEIVAEFAKRAEAIRNENIDPTVDNMLKITNDGRKLALDQRLIDPTLGDNPHSKVNTCIDNVIRIYEDTKDKKSTQLIFCDMSTPQKTSKAFLEKLEQNVNIPYTNVYDDIYKKLIEHGIPPNEIAYIHDAATDTKKKELFSKVRQGSVRILLGSTAKMGAGTNVQDLLIASHDLDCPWRPSDLEQRSGRIIRQGNTNSDVEIYRYVTEQTFDSYLYQLIESKQKFISQIQTSKSPVRSAEDIDEVTLSYAEIKALASGNPKIKEKMDLDIQVNRLKLAKANYLSEKYDLEDKIIKYYPMKIASIKEKINDYQKDLDSTSPVEEFSGMTLQNHFYLEKETAGKALLILCEKDKSSNQKLIGEYRGFELHLSYDQFHSYHQLTLKKNGTYMIDLGNDVYGNITRIDNQINSISKKLETEKSLLITIEQQFHNAKEEVVRPFDKEQELQDKSSRLAILNKELDIGNQNNKETIPLEESSVIIQDKTINHER</sequence>
<dbReference type="InterPro" id="IPR027417">
    <property type="entry name" value="P-loop_NTPase"/>
</dbReference>
<dbReference type="GO" id="GO:0005524">
    <property type="term" value="F:ATP binding"/>
    <property type="evidence" value="ECO:0007669"/>
    <property type="project" value="InterPro"/>
</dbReference>
<dbReference type="InterPro" id="IPR006935">
    <property type="entry name" value="Helicase/UvrB_N"/>
</dbReference>
<dbReference type="PANTHER" id="PTHR41313:SF1">
    <property type="entry name" value="DNA METHYLASE ADENINE-SPECIFIC DOMAIN-CONTAINING PROTEIN"/>
    <property type="match status" value="1"/>
</dbReference>
<evidence type="ECO:0000313" key="5">
    <source>
        <dbReference type="Proteomes" id="UP000195305"/>
    </source>
</evidence>
<gene>
    <name evidence="4" type="ORF">B5E75_10675</name>
</gene>
<dbReference type="Pfam" id="PF04851">
    <property type="entry name" value="ResIII"/>
    <property type="match status" value="1"/>
</dbReference>
<keyword evidence="5" id="KW-1185">Reference proteome</keyword>
<proteinExistence type="predicted"/>
<dbReference type="GO" id="GO:0016787">
    <property type="term" value="F:hydrolase activity"/>
    <property type="evidence" value="ECO:0007669"/>
    <property type="project" value="InterPro"/>
</dbReference>
<feature type="region of interest" description="Disordered" evidence="2">
    <location>
        <begin position="1"/>
        <end position="20"/>
    </location>
</feature>
<evidence type="ECO:0000313" key="4">
    <source>
        <dbReference type="EMBL" id="OUQ33363.1"/>
    </source>
</evidence>
<evidence type="ECO:0000256" key="2">
    <source>
        <dbReference type="SAM" id="MobiDB-lite"/>
    </source>
</evidence>
<keyword evidence="1" id="KW-0175">Coiled coil</keyword>